<accession>A0ABR9BCF7</accession>
<feature type="chain" id="PRO_5045165139" evidence="1">
    <location>
        <begin position="20"/>
        <end position="170"/>
    </location>
</feature>
<dbReference type="EMBL" id="JACYTO010000002">
    <property type="protein sequence ID" value="MBD8504028.1"/>
    <property type="molecule type" value="Genomic_DNA"/>
</dbReference>
<feature type="signal peptide" evidence="1">
    <location>
        <begin position="1"/>
        <end position="19"/>
    </location>
</feature>
<dbReference type="RefSeq" id="WP_187718809.1">
    <property type="nucleotide sequence ID" value="NZ_JACTAH010000002.1"/>
</dbReference>
<evidence type="ECO:0000313" key="2">
    <source>
        <dbReference type="EMBL" id="MBD8504028.1"/>
    </source>
</evidence>
<dbReference type="PIRSF" id="PIRSF014995">
    <property type="entry name" value="UCP014995"/>
    <property type="match status" value="1"/>
</dbReference>
<keyword evidence="3" id="KW-1185">Reference proteome</keyword>
<evidence type="ECO:0000256" key="1">
    <source>
        <dbReference type="SAM" id="SignalP"/>
    </source>
</evidence>
<keyword evidence="1" id="KW-0732">Signal</keyword>
<protein>
    <submittedName>
        <fullName evidence="2">DUF2271 domain-containing protein</fullName>
    </submittedName>
</protein>
<dbReference type="Proteomes" id="UP000603602">
    <property type="component" value="Unassembled WGS sequence"/>
</dbReference>
<comment type="caution">
    <text evidence="2">The sequence shown here is derived from an EMBL/GenBank/DDBJ whole genome shotgun (WGS) entry which is preliminary data.</text>
</comment>
<gene>
    <name evidence="2" type="ORF">IFO67_14120</name>
</gene>
<dbReference type="InterPro" id="IPR014469">
    <property type="entry name" value="DUF2271"/>
</dbReference>
<dbReference type="Pfam" id="PF10029">
    <property type="entry name" value="DUF2271"/>
    <property type="match status" value="1"/>
</dbReference>
<reference evidence="3" key="1">
    <citation type="submission" date="2023-07" db="EMBL/GenBank/DDBJ databases">
        <title>Thauera sp. CAU 1555 isolated from sand of Yaerae Beach.</title>
        <authorList>
            <person name="Kim W."/>
        </authorList>
    </citation>
    <scope>NUCLEOTIDE SEQUENCE [LARGE SCALE GENOMIC DNA]</scope>
    <source>
        <strain evidence="3">CAU 1555</strain>
    </source>
</reference>
<proteinExistence type="predicted"/>
<sequence length="170" mass="18887">MHKTVLLALGLLVAAPALSAGIEVDIELPRIDVADYRRPYVAVWLERPDNSVAANLAVWYDVKMRNGEGTKWLKDIRQWWRRAGRDMQVPVDGVTSATRHPGAHRLAFTAGDAPLGELAAGSYRLVVEASREHGGREVLTLPFDWPPREAVVREARGERELGKVAVHLKP</sequence>
<organism evidence="2 3">
    <name type="scientific">Thauera sedimentorum</name>
    <dbReference type="NCBI Taxonomy" id="2767595"/>
    <lineage>
        <taxon>Bacteria</taxon>
        <taxon>Pseudomonadati</taxon>
        <taxon>Pseudomonadota</taxon>
        <taxon>Betaproteobacteria</taxon>
        <taxon>Rhodocyclales</taxon>
        <taxon>Zoogloeaceae</taxon>
        <taxon>Thauera</taxon>
    </lineage>
</organism>
<name>A0ABR9BCF7_9RHOO</name>
<evidence type="ECO:0000313" key="3">
    <source>
        <dbReference type="Proteomes" id="UP000603602"/>
    </source>
</evidence>